<feature type="transmembrane region" description="Helical" evidence="6">
    <location>
        <begin position="439"/>
        <end position="456"/>
    </location>
</feature>
<feature type="transmembrane region" description="Helical" evidence="6">
    <location>
        <begin position="204"/>
        <end position="222"/>
    </location>
</feature>
<evidence type="ECO:0000256" key="4">
    <source>
        <dbReference type="ARBA" id="ARBA00022989"/>
    </source>
</evidence>
<comment type="caution">
    <text evidence="7">The sequence shown here is derived from an EMBL/GenBank/DDBJ whole genome shotgun (WGS) entry which is preliminary data.</text>
</comment>
<name>A0ABR7KK29_9FIRM</name>
<reference evidence="7 8" key="1">
    <citation type="submission" date="2020-08" db="EMBL/GenBank/DDBJ databases">
        <authorList>
            <person name="Liu C."/>
            <person name="Sun Q."/>
        </authorList>
    </citation>
    <scope>NUCLEOTIDE SEQUENCE [LARGE SCALE GENOMIC DNA]</scope>
    <source>
        <strain evidence="7 8">L34</strain>
    </source>
</reference>
<keyword evidence="2" id="KW-1003">Cell membrane</keyword>
<dbReference type="Proteomes" id="UP000649075">
    <property type="component" value="Unassembled WGS sequence"/>
</dbReference>
<dbReference type="Pfam" id="PF13520">
    <property type="entry name" value="AA_permease_2"/>
    <property type="match status" value="1"/>
</dbReference>
<feature type="transmembrane region" description="Helical" evidence="6">
    <location>
        <begin position="242"/>
        <end position="265"/>
    </location>
</feature>
<feature type="transmembrane region" description="Helical" evidence="6">
    <location>
        <begin position="409"/>
        <end position="427"/>
    </location>
</feature>
<keyword evidence="3 6" id="KW-0812">Transmembrane</keyword>
<feature type="transmembrane region" description="Helical" evidence="6">
    <location>
        <begin position="35"/>
        <end position="62"/>
    </location>
</feature>
<sequence length="476" mass="52546">MKSISKNKQLNTADVIVVAFGAMIGWGWVISSGGWIQQCGIVGTMIAFLIGGIMIYFVGLVYAELTTSLPENGGAKVFSHRAFGTIGSFICTWSIILSYIGVVCFEACSFPTIIQYIFPGFLKGYLYTVEGFDVYATWLFVAIVSCILITYINIKGVKTAAFIQKILTIIIAAVGITLIMGSLIRGNVSNLKGQLFVGDGNKEIISNILSISMVAPFFLFGFDVIPQAAEEINIPLKKLGKLIVLSITLAVAFYGLIVFAIGYGMNSKEILSSVNSTGLVAADAMAKLFHSELMAKILIFGGICGIITSWNSFLIGGSRALESMASSYMIPHVFFKKHKKYQTPYIALIFIGILSIVSLFFGRQMLVWISNCASFACCLTYCIVSLSFLRIRKNEPELARPYKVKHYRFVGWIAVLFSGFLSVMYLIPGTVCSMTKQEIEITFCWVFIGLLFGIFYKTKYKNKFGNHIELDKQNSK</sequence>
<feature type="transmembrane region" description="Helical" evidence="6">
    <location>
        <begin position="83"/>
        <end position="114"/>
    </location>
</feature>
<protein>
    <submittedName>
        <fullName evidence="7">APC family permease</fullName>
    </submittedName>
</protein>
<dbReference type="PANTHER" id="PTHR42770:SF7">
    <property type="entry name" value="MEMBRANE PROTEIN"/>
    <property type="match status" value="1"/>
</dbReference>
<gene>
    <name evidence="7" type="ORF">H8911_10355</name>
</gene>
<keyword evidence="8" id="KW-1185">Reference proteome</keyword>
<dbReference type="EMBL" id="JACRWH010000057">
    <property type="protein sequence ID" value="MBC6013101.1"/>
    <property type="molecule type" value="Genomic_DNA"/>
</dbReference>
<evidence type="ECO:0000313" key="7">
    <source>
        <dbReference type="EMBL" id="MBC6013101.1"/>
    </source>
</evidence>
<organism evidence="7 8">
    <name type="scientific">Holdemanella hominis</name>
    <dbReference type="NCBI Taxonomy" id="2764327"/>
    <lineage>
        <taxon>Bacteria</taxon>
        <taxon>Bacillati</taxon>
        <taxon>Bacillota</taxon>
        <taxon>Erysipelotrichia</taxon>
        <taxon>Erysipelotrichales</taxon>
        <taxon>Erysipelotrichaceae</taxon>
        <taxon>Holdemanella</taxon>
    </lineage>
</organism>
<keyword evidence="4 6" id="KW-1133">Transmembrane helix</keyword>
<comment type="subcellular location">
    <subcellularLocation>
        <location evidence="1">Cell membrane</location>
        <topology evidence="1">Multi-pass membrane protein</topology>
    </subcellularLocation>
</comment>
<proteinExistence type="predicted"/>
<keyword evidence="5 6" id="KW-0472">Membrane</keyword>
<feature type="transmembrane region" description="Helical" evidence="6">
    <location>
        <begin position="134"/>
        <end position="154"/>
    </location>
</feature>
<dbReference type="Gene3D" id="1.20.1740.10">
    <property type="entry name" value="Amino acid/polyamine transporter I"/>
    <property type="match status" value="1"/>
</dbReference>
<evidence type="ECO:0000256" key="6">
    <source>
        <dbReference type="SAM" id="Phobius"/>
    </source>
</evidence>
<feature type="transmembrane region" description="Helical" evidence="6">
    <location>
        <begin position="297"/>
        <end position="321"/>
    </location>
</feature>
<feature type="transmembrane region" description="Helical" evidence="6">
    <location>
        <begin position="342"/>
        <end position="361"/>
    </location>
</feature>
<dbReference type="PIRSF" id="PIRSF006060">
    <property type="entry name" value="AA_transporter"/>
    <property type="match status" value="1"/>
</dbReference>
<dbReference type="InterPro" id="IPR050367">
    <property type="entry name" value="APC_superfamily"/>
</dbReference>
<evidence type="ECO:0000256" key="2">
    <source>
        <dbReference type="ARBA" id="ARBA00022475"/>
    </source>
</evidence>
<evidence type="ECO:0000313" key="8">
    <source>
        <dbReference type="Proteomes" id="UP000649075"/>
    </source>
</evidence>
<evidence type="ECO:0000256" key="3">
    <source>
        <dbReference type="ARBA" id="ARBA00022692"/>
    </source>
</evidence>
<dbReference type="PANTHER" id="PTHR42770">
    <property type="entry name" value="AMINO ACID TRANSPORTER-RELATED"/>
    <property type="match status" value="1"/>
</dbReference>
<feature type="transmembrane region" description="Helical" evidence="6">
    <location>
        <begin position="367"/>
        <end position="389"/>
    </location>
</feature>
<feature type="transmembrane region" description="Helical" evidence="6">
    <location>
        <begin position="166"/>
        <end position="184"/>
    </location>
</feature>
<accession>A0ABR7KK29</accession>
<dbReference type="RefSeq" id="WP_186999603.1">
    <property type="nucleotide sequence ID" value="NZ_JACRWH010000057.1"/>
</dbReference>
<feature type="transmembrane region" description="Helical" evidence="6">
    <location>
        <begin position="12"/>
        <end position="29"/>
    </location>
</feature>
<evidence type="ECO:0000256" key="5">
    <source>
        <dbReference type="ARBA" id="ARBA00023136"/>
    </source>
</evidence>
<evidence type="ECO:0000256" key="1">
    <source>
        <dbReference type="ARBA" id="ARBA00004651"/>
    </source>
</evidence>
<dbReference type="InterPro" id="IPR002293">
    <property type="entry name" value="AA/rel_permease1"/>
</dbReference>